<keyword evidence="4" id="KW-0067">ATP-binding</keyword>
<dbReference type="InterPro" id="IPR056653">
    <property type="entry name" value="DUF7751"/>
</dbReference>
<dbReference type="SMART" id="SM00382">
    <property type="entry name" value="AAA"/>
    <property type="match status" value="1"/>
</dbReference>
<evidence type="ECO:0000256" key="1">
    <source>
        <dbReference type="ARBA" id="ARBA00004572"/>
    </source>
</evidence>
<dbReference type="Pfam" id="PF00004">
    <property type="entry name" value="AAA"/>
    <property type="match status" value="1"/>
</dbReference>
<dbReference type="GO" id="GO:0016887">
    <property type="term" value="F:ATP hydrolysis activity"/>
    <property type="evidence" value="ECO:0007669"/>
    <property type="project" value="InterPro"/>
</dbReference>
<evidence type="ECO:0000259" key="7">
    <source>
        <dbReference type="SMART" id="SM00382"/>
    </source>
</evidence>
<evidence type="ECO:0000256" key="6">
    <source>
        <dbReference type="SAM" id="MobiDB-lite"/>
    </source>
</evidence>
<name>A0A2R6WGU3_MARPO</name>
<dbReference type="Gene3D" id="1.10.8.60">
    <property type="match status" value="1"/>
</dbReference>
<keyword evidence="2" id="KW-0547">Nucleotide-binding</keyword>
<dbReference type="Pfam" id="PF24933">
    <property type="entry name" value="DUF7751"/>
    <property type="match status" value="1"/>
</dbReference>
<keyword evidence="5" id="KW-0496">Mitochondrion</keyword>
<evidence type="ECO:0000256" key="4">
    <source>
        <dbReference type="ARBA" id="ARBA00022840"/>
    </source>
</evidence>
<reference evidence="9" key="1">
    <citation type="journal article" date="2017" name="Cell">
        <title>Insights into land plant evolution garnered from the Marchantia polymorpha genome.</title>
        <authorList>
            <person name="Bowman J.L."/>
            <person name="Kohchi T."/>
            <person name="Yamato K.T."/>
            <person name="Jenkins J."/>
            <person name="Shu S."/>
            <person name="Ishizaki K."/>
            <person name="Yamaoka S."/>
            <person name="Nishihama R."/>
            <person name="Nakamura Y."/>
            <person name="Berger F."/>
            <person name="Adam C."/>
            <person name="Aki S.S."/>
            <person name="Althoff F."/>
            <person name="Araki T."/>
            <person name="Arteaga-Vazquez M.A."/>
            <person name="Balasubrmanian S."/>
            <person name="Barry K."/>
            <person name="Bauer D."/>
            <person name="Boehm C.R."/>
            <person name="Briginshaw L."/>
            <person name="Caballero-Perez J."/>
            <person name="Catarino B."/>
            <person name="Chen F."/>
            <person name="Chiyoda S."/>
            <person name="Chovatia M."/>
            <person name="Davies K.M."/>
            <person name="Delmans M."/>
            <person name="Demura T."/>
            <person name="Dierschke T."/>
            <person name="Dolan L."/>
            <person name="Dorantes-Acosta A.E."/>
            <person name="Eklund D.M."/>
            <person name="Florent S.N."/>
            <person name="Flores-Sandoval E."/>
            <person name="Fujiyama A."/>
            <person name="Fukuzawa H."/>
            <person name="Galik B."/>
            <person name="Grimanelli D."/>
            <person name="Grimwood J."/>
            <person name="Grossniklaus U."/>
            <person name="Hamada T."/>
            <person name="Haseloff J."/>
            <person name="Hetherington A.J."/>
            <person name="Higo A."/>
            <person name="Hirakawa Y."/>
            <person name="Hundley H.N."/>
            <person name="Ikeda Y."/>
            <person name="Inoue K."/>
            <person name="Inoue S.I."/>
            <person name="Ishida S."/>
            <person name="Jia Q."/>
            <person name="Kakita M."/>
            <person name="Kanazawa T."/>
            <person name="Kawai Y."/>
            <person name="Kawashima T."/>
            <person name="Kennedy M."/>
            <person name="Kinose K."/>
            <person name="Kinoshita T."/>
            <person name="Kohara Y."/>
            <person name="Koide E."/>
            <person name="Komatsu K."/>
            <person name="Kopischke S."/>
            <person name="Kubo M."/>
            <person name="Kyozuka J."/>
            <person name="Lagercrantz U."/>
            <person name="Lin S.S."/>
            <person name="Lindquist E."/>
            <person name="Lipzen A.M."/>
            <person name="Lu C.W."/>
            <person name="De Luna E."/>
            <person name="Martienssen R.A."/>
            <person name="Minamino N."/>
            <person name="Mizutani M."/>
            <person name="Mizutani M."/>
            <person name="Mochizuki N."/>
            <person name="Monte I."/>
            <person name="Mosher R."/>
            <person name="Nagasaki H."/>
            <person name="Nakagami H."/>
            <person name="Naramoto S."/>
            <person name="Nishitani K."/>
            <person name="Ohtani M."/>
            <person name="Okamoto T."/>
            <person name="Okumura M."/>
            <person name="Phillips J."/>
            <person name="Pollak B."/>
            <person name="Reinders A."/>
            <person name="Rovekamp M."/>
            <person name="Sano R."/>
            <person name="Sawa S."/>
            <person name="Schmid M.W."/>
            <person name="Shirakawa M."/>
            <person name="Solano R."/>
            <person name="Spunde A."/>
            <person name="Suetsugu N."/>
            <person name="Sugano S."/>
            <person name="Sugiyama A."/>
            <person name="Sun R."/>
            <person name="Suzuki Y."/>
            <person name="Takenaka M."/>
            <person name="Takezawa D."/>
            <person name="Tomogane H."/>
            <person name="Tsuzuki M."/>
            <person name="Ueda T."/>
            <person name="Umeda M."/>
            <person name="Ward J.M."/>
            <person name="Watanabe Y."/>
            <person name="Yazaki K."/>
            <person name="Yokoyama R."/>
            <person name="Yoshitake Y."/>
            <person name="Yotsui I."/>
            <person name="Zachgo S."/>
            <person name="Schmutz J."/>
        </authorList>
    </citation>
    <scope>NUCLEOTIDE SEQUENCE [LARGE SCALE GENOMIC DNA]</scope>
    <source>
        <strain evidence="9">Tak-1</strain>
    </source>
</reference>
<dbReference type="OrthoDB" id="10254455at2759"/>
<evidence type="ECO:0000256" key="2">
    <source>
        <dbReference type="ARBA" id="ARBA00022741"/>
    </source>
</evidence>
<feature type="region of interest" description="Disordered" evidence="6">
    <location>
        <begin position="37"/>
        <end position="95"/>
    </location>
</feature>
<dbReference type="SUPFAM" id="SSF52540">
    <property type="entry name" value="P-loop containing nucleoside triphosphate hydrolases"/>
    <property type="match status" value="1"/>
</dbReference>
<dbReference type="InterPro" id="IPR051701">
    <property type="entry name" value="Mito_OM_Translocase_MSP1"/>
</dbReference>
<sequence length="826" mass="92433">MLRGPAGTEVYQEKLVEAVAHYLQASLLVLDSTVLSPHDYGDQESSSESDEDENEDSQYAGDWNDYKWRENECKEGSTGEENEDTDVDAEVEKPSDEKIYSKLPVVTLLGVSAESAEAIRRKLLEQKAGEDAQQDENLDAQTDFSVKKGDRVKYIGERKFSADSVNRCSYENEQASTSGRDSTGRQVLKAGQRGRVVLVPKHMSGKVGVKFDNSEERSDDVLKDEKNPENAEKRHELIEWCDLSDLEPDDGPFTTHTEWLAAVDSLCEVASTSRPLIIYLPDPQQWFERAVSVEQRQEFLMQLEHKLDLLEGPVVIIAGRTNEDQSEIDDRDRLKAHLEYIRQRLNLKATAKYFKLKELLGAGDIYEIFVNTVHIVPPQEDEALANWNAQIALHKEISQARWNHRLLEKILELHNMECSDVSEVDSHGLRLTNSKAENVVGWARNHHLGSCASIPPTNNGKLMIPRDSLERALTRLRENDSKKAQPVTKDFKTVAEDEYEKALISAVIPPNEVGVKFDHIGSLENVKQALKELVMLPLQRPELFAKGNLTRPCKGVLLFGPPGTGKTLLAKAVATEAGANFINITGSTITSKWFGDAEKLTKALFSLAKKLSPAVIFVDEVDSLLGARGGSSEHEATRKTRNEFMAAWDGLRSKDNERVLVLAATNRPFDLDDAVIRRLPRRILVDLPTAENRVKILRVILAEEDLEPNFNFNELAQITEGYSGSDLKNLSIAAAYRPIRELLDAEQKEQEAVPLSAEGEGRRPLLSRASSTAVIRALRLSDFREAMNQVGASIAYDASSMNELRRWNEQYGEGGNRRKSTFGFAV</sequence>
<dbReference type="Gene3D" id="3.40.50.300">
    <property type="entry name" value="P-loop containing nucleotide triphosphate hydrolases"/>
    <property type="match status" value="1"/>
</dbReference>
<evidence type="ECO:0000313" key="8">
    <source>
        <dbReference type="EMBL" id="PTQ33076.1"/>
    </source>
</evidence>
<protein>
    <recommendedName>
        <fullName evidence="7">AAA+ ATPase domain-containing protein</fullName>
    </recommendedName>
</protein>
<comment type="subcellular location">
    <subcellularLocation>
        <location evidence="1">Mitochondrion outer membrane</location>
        <topology evidence="1">Single-pass membrane protein</topology>
    </subcellularLocation>
</comment>
<evidence type="ECO:0000313" key="9">
    <source>
        <dbReference type="Proteomes" id="UP000244005"/>
    </source>
</evidence>
<dbReference type="InterPro" id="IPR003959">
    <property type="entry name" value="ATPase_AAA_core"/>
</dbReference>
<dbReference type="PROSITE" id="PS00674">
    <property type="entry name" value="AAA"/>
    <property type="match status" value="1"/>
</dbReference>
<proteinExistence type="predicted"/>
<dbReference type="FunFam" id="3.40.50.300:FF:000416">
    <property type="entry name" value="p-loop nucleoside triphosphate hydrolase superfamily protein"/>
    <property type="match status" value="1"/>
</dbReference>
<gene>
    <name evidence="8" type="ORF">MARPO_0092s0039</name>
</gene>
<dbReference type="PANTHER" id="PTHR45644:SF56">
    <property type="entry name" value="AAA ATPASE, PUTATIVE (AFU_ORTHOLOGUE AFUA_2G12920)-RELATED"/>
    <property type="match status" value="1"/>
</dbReference>
<feature type="compositionally biased region" description="Basic and acidic residues" evidence="6">
    <location>
        <begin position="64"/>
        <end position="77"/>
    </location>
</feature>
<dbReference type="Gramene" id="Mp5g12690.3">
    <property type="protein sequence ID" value="Mp5g12690.3.cds"/>
    <property type="gene ID" value="Mp5g12690"/>
</dbReference>
<dbReference type="InterPro" id="IPR003960">
    <property type="entry name" value="ATPase_AAA_CS"/>
</dbReference>
<keyword evidence="9" id="KW-1185">Reference proteome</keyword>
<dbReference type="InterPro" id="IPR041569">
    <property type="entry name" value="AAA_lid_3"/>
</dbReference>
<dbReference type="Proteomes" id="UP000244005">
    <property type="component" value="Unassembled WGS sequence"/>
</dbReference>
<feature type="compositionally biased region" description="Acidic residues" evidence="6">
    <location>
        <begin position="78"/>
        <end position="89"/>
    </location>
</feature>
<dbReference type="InterPro" id="IPR027417">
    <property type="entry name" value="P-loop_NTPase"/>
</dbReference>
<dbReference type="EMBL" id="KZ772764">
    <property type="protein sequence ID" value="PTQ33076.1"/>
    <property type="molecule type" value="Genomic_DNA"/>
</dbReference>
<keyword evidence="3" id="KW-0472">Membrane</keyword>
<evidence type="ECO:0000256" key="5">
    <source>
        <dbReference type="ARBA" id="ARBA00023128"/>
    </source>
</evidence>
<feature type="domain" description="AAA+ ATPase" evidence="7">
    <location>
        <begin position="552"/>
        <end position="689"/>
    </location>
</feature>
<dbReference type="GO" id="GO:0005741">
    <property type="term" value="C:mitochondrial outer membrane"/>
    <property type="evidence" value="ECO:0007669"/>
    <property type="project" value="UniProtKB-SubCell"/>
</dbReference>
<dbReference type="PANTHER" id="PTHR45644">
    <property type="entry name" value="AAA ATPASE, PUTATIVE (AFU_ORTHOLOGUE AFUA_2G12920)-RELATED-RELATED"/>
    <property type="match status" value="1"/>
</dbReference>
<accession>A0A2R6WGU3</accession>
<dbReference type="Pfam" id="PF17862">
    <property type="entry name" value="AAA_lid_3"/>
    <property type="match status" value="1"/>
</dbReference>
<evidence type="ECO:0000256" key="3">
    <source>
        <dbReference type="ARBA" id="ARBA00022787"/>
    </source>
</evidence>
<keyword evidence="3" id="KW-1000">Mitochondrion outer membrane</keyword>
<dbReference type="GO" id="GO:0005524">
    <property type="term" value="F:ATP binding"/>
    <property type="evidence" value="ECO:0007669"/>
    <property type="project" value="UniProtKB-KW"/>
</dbReference>
<dbReference type="InterPro" id="IPR003593">
    <property type="entry name" value="AAA+_ATPase"/>
</dbReference>
<organism evidence="8 9">
    <name type="scientific">Marchantia polymorpha</name>
    <name type="common">Common liverwort</name>
    <name type="synonym">Marchantia aquatica</name>
    <dbReference type="NCBI Taxonomy" id="3197"/>
    <lineage>
        <taxon>Eukaryota</taxon>
        <taxon>Viridiplantae</taxon>
        <taxon>Streptophyta</taxon>
        <taxon>Embryophyta</taxon>
        <taxon>Marchantiophyta</taxon>
        <taxon>Marchantiopsida</taxon>
        <taxon>Marchantiidae</taxon>
        <taxon>Marchantiales</taxon>
        <taxon>Marchantiaceae</taxon>
        <taxon>Marchantia</taxon>
    </lineage>
</organism>
<dbReference type="AlphaFoldDB" id="A0A2R6WGU3"/>
<feature type="compositionally biased region" description="Acidic residues" evidence="6">
    <location>
        <begin position="45"/>
        <end position="56"/>
    </location>
</feature>